<accession>A0A7Y0Q8C7</accession>
<evidence type="ECO:0000256" key="6">
    <source>
        <dbReference type="ARBA" id="ARBA00012518"/>
    </source>
</evidence>
<comment type="subcellular location">
    <subcellularLocation>
        <location evidence="3 20">Cytoplasm</location>
    </subcellularLocation>
</comment>
<comment type="caution">
    <text evidence="22">The sequence shown here is derived from an EMBL/GenBank/DDBJ whole genome shotgun (WGS) entry which is preliminary data.</text>
</comment>
<dbReference type="GO" id="GO:0008762">
    <property type="term" value="F:UDP-N-acetylmuramate dehydrogenase activity"/>
    <property type="evidence" value="ECO:0007669"/>
    <property type="project" value="UniProtKB-UniRule"/>
</dbReference>
<dbReference type="NCBIfam" id="TIGR00179">
    <property type="entry name" value="murB"/>
    <property type="match status" value="1"/>
</dbReference>
<evidence type="ECO:0000256" key="12">
    <source>
        <dbReference type="ARBA" id="ARBA00022857"/>
    </source>
</evidence>
<dbReference type="GO" id="GO:0071555">
    <property type="term" value="P:cell wall organization"/>
    <property type="evidence" value="ECO:0007669"/>
    <property type="project" value="UniProtKB-KW"/>
</dbReference>
<evidence type="ECO:0000256" key="1">
    <source>
        <dbReference type="ARBA" id="ARBA00001974"/>
    </source>
</evidence>
<evidence type="ECO:0000256" key="9">
    <source>
        <dbReference type="ARBA" id="ARBA00022618"/>
    </source>
</evidence>
<dbReference type="PROSITE" id="PS51387">
    <property type="entry name" value="FAD_PCMH"/>
    <property type="match status" value="1"/>
</dbReference>
<evidence type="ECO:0000256" key="5">
    <source>
        <dbReference type="ARBA" id="ARBA00010485"/>
    </source>
</evidence>
<dbReference type="SUPFAM" id="SSF56194">
    <property type="entry name" value="Uridine diphospho-N-Acetylenolpyruvylglucosamine reductase, MurB, C-terminal domain"/>
    <property type="match status" value="1"/>
</dbReference>
<feature type="domain" description="FAD-binding PCMH-type" evidence="21">
    <location>
        <begin position="14"/>
        <end position="181"/>
    </location>
</feature>
<dbReference type="InterPro" id="IPR036635">
    <property type="entry name" value="MurB_C_sf"/>
</dbReference>
<dbReference type="InterPro" id="IPR003170">
    <property type="entry name" value="MurB"/>
</dbReference>
<dbReference type="InterPro" id="IPR011601">
    <property type="entry name" value="MurB_C"/>
</dbReference>
<evidence type="ECO:0000256" key="7">
    <source>
        <dbReference type="ARBA" id="ARBA00015188"/>
    </source>
</evidence>
<feature type="active site" description="Proton donor" evidence="20">
    <location>
        <position position="226"/>
    </location>
</feature>
<keyword evidence="10 20" id="KW-0285">Flavoprotein</keyword>
<dbReference type="Proteomes" id="UP000568664">
    <property type="component" value="Unassembled WGS sequence"/>
</dbReference>
<evidence type="ECO:0000256" key="20">
    <source>
        <dbReference type="HAMAP-Rule" id="MF_00037"/>
    </source>
</evidence>
<evidence type="ECO:0000259" key="21">
    <source>
        <dbReference type="PROSITE" id="PS51387"/>
    </source>
</evidence>
<dbReference type="EC" id="1.3.1.98" evidence="6 20"/>
<comment type="cofactor">
    <cofactor evidence="1 20">
        <name>FAD</name>
        <dbReference type="ChEBI" id="CHEBI:57692"/>
    </cofactor>
</comment>
<keyword evidence="14 20" id="KW-0573">Peptidoglycan synthesis</keyword>
<dbReference type="GO" id="GO:0051301">
    <property type="term" value="P:cell division"/>
    <property type="evidence" value="ECO:0007669"/>
    <property type="project" value="UniProtKB-KW"/>
</dbReference>
<keyword evidence="12 20" id="KW-0521">NADP</keyword>
<dbReference type="GO" id="GO:0009252">
    <property type="term" value="P:peptidoglycan biosynthetic process"/>
    <property type="evidence" value="ECO:0007669"/>
    <property type="project" value="UniProtKB-UniRule"/>
</dbReference>
<keyword evidence="16 20" id="KW-0131">Cell cycle</keyword>
<dbReference type="UniPathway" id="UPA00219"/>
<evidence type="ECO:0000256" key="11">
    <source>
        <dbReference type="ARBA" id="ARBA00022827"/>
    </source>
</evidence>
<dbReference type="RefSeq" id="WP_169076648.1">
    <property type="nucleotide sequence ID" value="NZ_JABBXH010000007.1"/>
</dbReference>
<feature type="active site" evidence="20">
    <location>
        <position position="157"/>
    </location>
</feature>
<dbReference type="Pfam" id="PF01565">
    <property type="entry name" value="FAD_binding_4"/>
    <property type="match status" value="1"/>
</dbReference>
<evidence type="ECO:0000256" key="4">
    <source>
        <dbReference type="ARBA" id="ARBA00004752"/>
    </source>
</evidence>
<protein>
    <recommendedName>
        <fullName evidence="7 20">UDP-N-acetylenolpyruvoylglucosamine reductase</fullName>
        <ecNumber evidence="6 20">1.3.1.98</ecNumber>
    </recommendedName>
    <alternativeName>
        <fullName evidence="18 20">UDP-N-acetylmuramate dehydrogenase</fullName>
    </alternativeName>
</protein>
<dbReference type="NCBIfam" id="NF000755">
    <property type="entry name" value="PRK00046.1"/>
    <property type="match status" value="1"/>
</dbReference>
<evidence type="ECO:0000256" key="14">
    <source>
        <dbReference type="ARBA" id="ARBA00022984"/>
    </source>
</evidence>
<evidence type="ECO:0000313" key="23">
    <source>
        <dbReference type="Proteomes" id="UP000568664"/>
    </source>
</evidence>
<dbReference type="Gene3D" id="3.90.78.10">
    <property type="entry name" value="UDP-N-acetylenolpyruvoylglucosamine reductase, C-terminal domain"/>
    <property type="match status" value="1"/>
</dbReference>
<keyword evidence="11 20" id="KW-0274">FAD</keyword>
<comment type="similarity">
    <text evidence="5 20">Belongs to the MurB family.</text>
</comment>
<dbReference type="Pfam" id="PF02873">
    <property type="entry name" value="MurB_C"/>
    <property type="match status" value="1"/>
</dbReference>
<evidence type="ECO:0000256" key="2">
    <source>
        <dbReference type="ARBA" id="ARBA00003921"/>
    </source>
</evidence>
<dbReference type="InterPro" id="IPR016169">
    <property type="entry name" value="FAD-bd_PCMH_sub2"/>
</dbReference>
<evidence type="ECO:0000256" key="15">
    <source>
        <dbReference type="ARBA" id="ARBA00023002"/>
    </source>
</evidence>
<dbReference type="Gene3D" id="3.30.43.10">
    <property type="entry name" value="Uridine Diphospho-n-acetylenolpyruvylglucosamine Reductase, domain 2"/>
    <property type="match status" value="1"/>
</dbReference>
<comment type="function">
    <text evidence="2 20">Cell wall formation.</text>
</comment>
<keyword evidence="15 20" id="KW-0560">Oxidoreductase</keyword>
<keyword evidence="9 20" id="KW-0132">Cell division</keyword>
<dbReference type="Gene3D" id="3.30.465.10">
    <property type="match status" value="1"/>
</dbReference>
<dbReference type="PANTHER" id="PTHR21071">
    <property type="entry name" value="UDP-N-ACETYLENOLPYRUVOYLGLUCOSAMINE REDUCTASE"/>
    <property type="match status" value="1"/>
</dbReference>
<dbReference type="InterPro" id="IPR006094">
    <property type="entry name" value="Oxid_FAD_bind_N"/>
</dbReference>
<evidence type="ECO:0000256" key="17">
    <source>
        <dbReference type="ARBA" id="ARBA00023316"/>
    </source>
</evidence>
<dbReference type="GO" id="GO:0071949">
    <property type="term" value="F:FAD binding"/>
    <property type="evidence" value="ECO:0007669"/>
    <property type="project" value="InterPro"/>
</dbReference>
<evidence type="ECO:0000256" key="10">
    <source>
        <dbReference type="ARBA" id="ARBA00022630"/>
    </source>
</evidence>
<keyword evidence="13 20" id="KW-0133">Cell shape</keyword>
<name>A0A7Y0Q8C7_9GAMM</name>
<dbReference type="PANTHER" id="PTHR21071:SF4">
    <property type="entry name" value="UDP-N-ACETYLENOLPYRUVOYLGLUCOSAMINE REDUCTASE"/>
    <property type="match status" value="1"/>
</dbReference>
<dbReference type="InterPro" id="IPR016166">
    <property type="entry name" value="FAD-bd_PCMH"/>
</dbReference>
<reference evidence="22 23" key="1">
    <citation type="submission" date="2020-04" db="EMBL/GenBank/DDBJ databases">
        <title>Thalassotalea sp. M1531, isolated from the surface of marine red alga.</title>
        <authorList>
            <person name="Pang L."/>
            <person name="Lu D.-C."/>
        </authorList>
    </citation>
    <scope>NUCLEOTIDE SEQUENCE [LARGE SCALE GENOMIC DNA]</scope>
    <source>
        <strain evidence="22 23">M1531</strain>
    </source>
</reference>
<comment type="catalytic activity">
    <reaction evidence="19 20">
        <text>UDP-N-acetyl-alpha-D-muramate + NADP(+) = UDP-N-acetyl-3-O-(1-carboxyvinyl)-alpha-D-glucosamine + NADPH + H(+)</text>
        <dbReference type="Rhea" id="RHEA:12248"/>
        <dbReference type="ChEBI" id="CHEBI:15378"/>
        <dbReference type="ChEBI" id="CHEBI:57783"/>
        <dbReference type="ChEBI" id="CHEBI:58349"/>
        <dbReference type="ChEBI" id="CHEBI:68483"/>
        <dbReference type="ChEBI" id="CHEBI:70757"/>
        <dbReference type="EC" id="1.3.1.98"/>
    </reaction>
</comment>
<gene>
    <name evidence="20 22" type="primary">murB</name>
    <name evidence="22" type="ORF">HII17_17420</name>
</gene>
<evidence type="ECO:0000313" key="22">
    <source>
        <dbReference type="EMBL" id="NMP33333.1"/>
    </source>
</evidence>
<dbReference type="GO" id="GO:0005829">
    <property type="term" value="C:cytosol"/>
    <property type="evidence" value="ECO:0007669"/>
    <property type="project" value="TreeGrafter"/>
</dbReference>
<keyword evidence="23" id="KW-1185">Reference proteome</keyword>
<keyword evidence="17 20" id="KW-0961">Cell wall biogenesis/degradation</keyword>
<evidence type="ECO:0000256" key="13">
    <source>
        <dbReference type="ARBA" id="ARBA00022960"/>
    </source>
</evidence>
<evidence type="ECO:0000256" key="19">
    <source>
        <dbReference type="ARBA" id="ARBA00048914"/>
    </source>
</evidence>
<dbReference type="AlphaFoldDB" id="A0A7Y0Q8C7"/>
<keyword evidence="8 20" id="KW-0963">Cytoplasm</keyword>
<feature type="active site" evidence="20">
    <location>
        <position position="322"/>
    </location>
</feature>
<evidence type="ECO:0000256" key="18">
    <source>
        <dbReference type="ARBA" id="ARBA00031026"/>
    </source>
</evidence>
<dbReference type="HAMAP" id="MF_00037">
    <property type="entry name" value="MurB"/>
    <property type="match status" value="1"/>
</dbReference>
<dbReference type="SUPFAM" id="SSF56176">
    <property type="entry name" value="FAD-binding/transporter-associated domain-like"/>
    <property type="match status" value="1"/>
</dbReference>
<dbReference type="GO" id="GO:0008360">
    <property type="term" value="P:regulation of cell shape"/>
    <property type="evidence" value="ECO:0007669"/>
    <property type="project" value="UniProtKB-KW"/>
</dbReference>
<evidence type="ECO:0000256" key="3">
    <source>
        <dbReference type="ARBA" id="ARBA00004496"/>
    </source>
</evidence>
<organism evidence="22 23">
    <name type="scientific">Thalassotalea algicola</name>
    <dbReference type="NCBI Taxonomy" id="2716224"/>
    <lineage>
        <taxon>Bacteria</taxon>
        <taxon>Pseudomonadati</taxon>
        <taxon>Pseudomonadota</taxon>
        <taxon>Gammaproteobacteria</taxon>
        <taxon>Alteromonadales</taxon>
        <taxon>Colwelliaceae</taxon>
        <taxon>Thalassotalea</taxon>
    </lineage>
</organism>
<dbReference type="InterPro" id="IPR016167">
    <property type="entry name" value="FAD-bd_PCMH_sub1"/>
</dbReference>
<sequence length="341" mass="37614">MPSNPQSPINTLAISALSPEIVTIKTIEDLQKLNLITNSEYYVLGEGSNVLFTEPKTPKILRPLIKGIEIEEAENCFLLNVGAGENWHELVKFTIERDMPGLENLALIPGSVGAAPVQNIGAYGVEFSDFCCSVNWYNFGKKKIETFNKHACLYGYRNSVFKGNLKGKGIIVSVKIVIPKKWTAKLNYAGLNTLHKNVTPSEVMAKVIEIRESKLPNPNELANAGSFFKNPVVAHEQFTQLIAKFPNIPNYPQANETVKLAAGWLIEQAGFKGFKIGDAGVHKDQALVLVNYGSASGRDMIKLAKLIIEKITEKFGINLEPEVRLVDQSGECTIEELIENV</sequence>
<dbReference type="EMBL" id="JABBXH010000007">
    <property type="protein sequence ID" value="NMP33333.1"/>
    <property type="molecule type" value="Genomic_DNA"/>
</dbReference>
<evidence type="ECO:0000256" key="16">
    <source>
        <dbReference type="ARBA" id="ARBA00023306"/>
    </source>
</evidence>
<dbReference type="InterPro" id="IPR036318">
    <property type="entry name" value="FAD-bd_PCMH-like_sf"/>
</dbReference>
<evidence type="ECO:0000256" key="8">
    <source>
        <dbReference type="ARBA" id="ARBA00022490"/>
    </source>
</evidence>
<comment type="pathway">
    <text evidence="4 20">Cell wall biogenesis; peptidoglycan biosynthesis.</text>
</comment>
<proteinExistence type="inferred from homology"/>